<dbReference type="AlphaFoldDB" id="A0ABD5ZIH1"/>
<dbReference type="PANTHER" id="PTHR13939">
    <property type="entry name" value="NICOTINAMIDE-NUCLEOTIDE AMIDOHYDROLASE PNCC"/>
    <property type="match status" value="1"/>
</dbReference>
<dbReference type="CDD" id="cd00885">
    <property type="entry name" value="cinA"/>
    <property type="match status" value="1"/>
</dbReference>
<dbReference type="InterPro" id="IPR001453">
    <property type="entry name" value="MoaB/Mog_dom"/>
</dbReference>
<comment type="caution">
    <text evidence="2">The sequence shown here is derived from an EMBL/GenBank/DDBJ whole genome shotgun (WGS) entry which is preliminary data.</text>
</comment>
<dbReference type="Proteomes" id="UP001596481">
    <property type="component" value="Unassembled WGS sequence"/>
</dbReference>
<dbReference type="InterPro" id="IPR036425">
    <property type="entry name" value="MoaB/Mog-like_dom_sf"/>
</dbReference>
<gene>
    <name evidence="2" type="ORF">ACFQJC_14990</name>
</gene>
<dbReference type="EMBL" id="JBHTAA010000005">
    <property type="protein sequence ID" value="MFC7204821.1"/>
    <property type="molecule type" value="Genomic_DNA"/>
</dbReference>
<proteinExistence type="predicted"/>
<feature type="domain" description="MoaB/Mog" evidence="1">
    <location>
        <begin position="4"/>
        <end position="172"/>
    </location>
</feature>
<dbReference type="InterPro" id="IPR056596">
    <property type="entry name" value="FLAD1_M"/>
</dbReference>
<dbReference type="Pfam" id="PF00994">
    <property type="entry name" value="MoCF_biosynth"/>
    <property type="match status" value="1"/>
</dbReference>
<accession>A0ABD5ZIH1</accession>
<dbReference type="NCBIfam" id="TIGR00177">
    <property type="entry name" value="molyb_syn"/>
    <property type="match status" value="1"/>
</dbReference>
<organism evidence="2 3">
    <name type="scientific">Haloferax namakaokahaiae</name>
    <dbReference type="NCBI Taxonomy" id="1748331"/>
    <lineage>
        <taxon>Archaea</taxon>
        <taxon>Methanobacteriati</taxon>
        <taxon>Methanobacteriota</taxon>
        <taxon>Stenosarchaea group</taxon>
        <taxon>Halobacteria</taxon>
        <taxon>Halobacteriales</taxon>
        <taxon>Haloferacaceae</taxon>
        <taxon>Haloferax</taxon>
    </lineage>
</organism>
<dbReference type="Pfam" id="PF24102">
    <property type="entry name" value="FLAD1_M"/>
    <property type="match status" value="1"/>
</dbReference>
<evidence type="ECO:0000313" key="3">
    <source>
        <dbReference type="Proteomes" id="UP001596481"/>
    </source>
</evidence>
<name>A0ABD5ZIH1_9EURY</name>
<evidence type="ECO:0000259" key="1">
    <source>
        <dbReference type="SMART" id="SM00852"/>
    </source>
</evidence>
<keyword evidence="3" id="KW-1185">Reference proteome</keyword>
<evidence type="ECO:0000313" key="2">
    <source>
        <dbReference type="EMBL" id="MFC7204821.1"/>
    </source>
</evidence>
<reference evidence="2 3" key="1">
    <citation type="journal article" date="2019" name="Int. J. Syst. Evol. Microbiol.">
        <title>The Global Catalogue of Microorganisms (GCM) 10K type strain sequencing project: providing services to taxonomists for standard genome sequencing and annotation.</title>
        <authorList>
            <consortium name="The Broad Institute Genomics Platform"/>
            <consortium name="The Broad Institute Genome Sequencing Center for Infectious Disease"/>
            <person name="Wu L."/>
            <person name="Ma J."/>
        </authorList>
    </citation>
    <scope>NUCLEOTIDE SEQUENCE [LARGE SCALE GENOMIC DNA]</scope>
    <source>
        <strain evidence="2 3">DSM 29988</strain>
    </source>
</reference>
<dbReference type="SUPFAM" id="SSF53218">
    <property type="entry name" value="Molybdenum cofactor biosynthesis proteins"/>
    <property type="match status" value="1"/>
</dbReference>
<dbReference type="SMART" id="SM00852">
    <property type="entry name" value="MoCF_biosynth"/>
    <property type="match status" value="1"/>
</dbReference>
<protein>
    <submittedName>
        <fullName evidence="2">Competence/damage-inducible protein A</fullName>
    </submittedName>
</protein>
<sequence length="251" mass="27119">MQVAILTVGNELLAGDIENTNATWLARRLTEGGATVTRIQTVPDDHEVIAGVVAEWSDTFDAVIVTGGLGGTPDDITMEAVAAGLDREFVVNDEAAEQVETTIAAILERRPDIDFELDVAWYASMPEGAEVLQNGEGLAPGCLAGNVYVLPGIPEEMKPMFDSIAERFTGERHSRSWYANVPEGAVTEILTEVQGRFEVEVGSYPNRGGPTRVKLTASDEEELAAASRWFEANVSMRLFETERAAVESGET</sequence>
<dbReference type="InterPro" id="IPR050101">
    <property type="entry name" value="CinA"/>
</dbReference>
<dbReference type="Gene3D" id="3.40.980.10">
    <property type="entry name" value="MoaB/Mog-like domain"/>
    <property type="match status" value="1"/>
</dbReference>
<dbReference type="PANTHER" id="PTHR13939:SF0">
    <property type="entry name" value="NMN AMIDOHYDROLASE-LIKE PROTEIN YFAY"/>
    <property type="match status" value="1"/>
</dbReference>
<dbReference type="RefSeq" id="WP_390224844.1">
    <property type="nucleotide sequence ID" value="NZ_JBHTAA010000005.1"/>
</dbReference>